<evidence type="ECO:0000313" key="1">
    <source>
        <dbReference type="EMBL" id="EHH13129.1"/>
    </source>
</evidence>
<name>G6Y578_9HYPH</name>
<dbReference type="InterPro" id="IPR027417">
    <property type="entry name" value="P-loop_NTPase"/>
</dbReference>
<sequence>MRLEAVTDQNFCEDDYLIANPDVRAAVEKGTLASGLRHFQQHGYREKRHQRAPLIFFVHVPKTAGSTVNSHLMELLSDGSIHSEGWFFDDANMCRLDTFSWVSGHITYSRASTRIRQFTNRRVEYFACVRDPTDRVRSHYNFLIEIFHRSGYDNNPDWVKSMSEQIRKSGYSIPAIQANLLEYKSHFLNCQTLLLARDDPPVAGAFGSFKFVATPDRLTELLYTMTGKKVPVVRRENESSHHFDPQLFREPEMESFLRRHNALDEQLFEFARSGKLSNPTEAWTSPPWRARARALALRTKRRLGA</sequence>
<dbReference type="EMBL" id="AGSN01000055">
    <property type="protein sequence ID" value="EHH13129.1"/>
    <property type="molecule type" value="Genomic_DNA"/>
</dbReference>
<dbReference type="OrthoDB" id="8435941at2"/>
<dbReference type="Proteomes" id="UP000002949">
    <property type="component" value="Unassembled WGS sequence"/>
</dbReference>
<dbReference type="SUPFAM" id="SSF52540">
    <property type="entry name" value="P-loop containing nucleoside triphosphate hydrolases"/>
    <property type="match status" value="1"/>
</dbReference>
<dbReference type="Pfam" id="PF03567">
    <property type="entry name" value="Sulfotransfer_2"/>
    <property type="match status" value="1"/>
</dbReference>
<dbReference type="GO" id="GO:0016020">
    <property type="term" value="C:membrane"/>
    <property type="evidence" value="ECO:0007669"/>
    <property type="project" value="InterPro"/>
</dbReference>
<evidence type="ECO:0008006" key="3">
    <source>
        <dbReference type="Google" id="ProtNLM"/>
    </source>
</evidence>
<dbReference type="PATRIC" id="fig|1082933.3.peg.1024"/>
<reference evidence="1 2" key="1">
    <citation type="journal article" date="2012" name="J. Bacteriol.">
        <title>Draft Genome Sequence of Plant Growth-Promoting Rhizobium Mesorhizobium amorphae, Isolated from Zinc-Lead Mine Tailings.</title>
        <authorList>
            <person name="Hao X."/>
            <person name="Lin Y."/>
            <person name="Johnstone L."/>
            <person name="Baltrus D.A."/>
            <person name="Miller S.J."/>
            <person name="Wei G."/>
            <person name="Rensing C."/>
        </authorList>
    </citation>
    <scope>NUCLEOTIDE SEQUENCE [LARGE SCALE GENOMIC DNA]</scope>
    <source>
        <strain evidence="1 2">CCNWGS0123</strain>
    </source>
</reference>
<dbReference type="KEGG" id="mamo:A6B35_15575"/>
<dbReference type="RefSeq" id="WP_006200524.1">
    <property type="nucleotide sequence ID" value="NZ_AGSN01000055.1"/>
</dbReference>
<proteinExistence type="predicted"/>
<dbReference type="InterPro" id="IPR005331">
    <property type="entry name" value="Sulfotransferase"/>
</dbReference>
<dbReference type="GO" id="GO:0008146">
    <property type="term" value="F:sulfotransferase activity"/>
    <property type="evidence" value="ECO:0007669"/>
    <property type="project" value="InterPro"/>
</dbReference>
<dbReference type="STRING" id="1082933.A6B35_15575"/>
<dbReference type="Gene3D" id="3.40.50.300">
    <property type="entry name" value="P-loop containing nucleotide triphosphate hydrolases"/>
    <property type="match status" value="1"/>
</dbReference>
<organism evidence="1 2">
    <name type="scientific">Mesorhizobium amorphae CCNWGS0123</name>
    <dbReference type="NCBI Taxonomy" id="1082933"/>
    <lineage>
        <taxon>Bacteria</taxon>
        <taxon>Pseudomonadati</taxon>
        <taxon>Pseudomonadota</taxon>
        <taxon>Alphaproteobacteria</taxon>
        <taxon>Hyphomicrobiales</taxon>
        <taxon>Phyllobacteriaceae</taxon>
        <taxon>Mesorhizobium</taxon>
    </lineage>
</organism>
<accession>G6Y578</accession>
<gene>
    <name evidence="1" type="ORF">MEA186_05436</name>
</gene>
<protein>
    <recommendedName>
        <fullName evidence="3">Sulfotransferase family protein</fullName>
    </recommendedName>
</protein>
<keyword evidence="2" id="KW-1185">Reference proteome</keyword>
<evidence type="ECO:0000313" key="2">
    <source>
        <dbReference type="Proteomes" id="UP000002949"/>
    </source>
</evidence>
<dbReference type="AlphaFoldDB" id="G6Y578"/>